<feature type="compositionally biased region" description="Basic and acidic residues" evidence="1">
    <location>
        <begin position="44"/>
        <end position="58"/>
    </location>
</feature>
<gene>
    <name evidence="2" type="ORF">BCR44DRAFT_1432898</name>
</gene>
<keyword evidence="3" id="KW-1185">Reference proteome</keyword>
<comment type="caution">
    <text evidence="2">The sequence shown here is derived from an EMBL/GenBank/DDBJ whole genome shotgun (WGS) entry which is preliminary data.</text>
</comment>
<name>A0A1Y2HNI0_9FUNG</name>
<evidence type="ECO:0000313" key="2">
    <source>
        <dbReference type="EMBL" id="ORZ36156.1"/>
    </source>
</evidence>
<reference evidence="2 3" key="1">
    <citation type="submission" date="2016-07" db="EMBL/GenBank/DDBJ databases">
        <title>Pervasive Adenine N6-methylation of Active Genes in Fungi.</title>
        <authorList>
            <consortium name="DOE Joint Genome Institute"/>
            <person name="Mondo S.J."/>
            <person name="Dannebaum R.O."/>
            <person name="Kuo R.C."/>
            <person name="Labutti K."/>
            <person name="Haridas S."/>
            <person name="Kuo A."/>
            <person name="Salamov A."/>
            <person name="Ahrendt S.R."/>
            <person name="Lipzen A."/>
            <person name="Sullivan W."/>
            <person name="Andreopoulos W.B."/>
            <person name="Clum A."/>
            <person name="Lindquist E."/>
            <person name="Daum C."/>
            <person name="Ramamoorthy G.K."/>
            <person name="Gryganskyi A."/>
            <person name="Culley D."/>
            <person name="Magnuson J.K."/>
            <person name="James T.Y."/>
            <person name="O'Malley M.A."/>
            <person name="Stajich J.E."/>
            <person name="Spatafora J.W."/>
            <person name="Visel A."/>
            <person name="Grigoriev I.V."/>
        </authorList>
    </citation>
    <scope>NUCLEOTIDE SEQUENCE [LARGE SCALE GENOMIC DNA]</scope>
    <source>
        <strain evidence="2 3">PL171</strain>
    </source>
</reference>
<evidence type="ECO:0000256" key="1">
    <source>
        <dbReference type="SAM" id="MobiDB-lite"/>
    </source>
</evidence>
<accession>A0A1Y2HNI0</accession>
<organism evidence="2 3">
    <name type="scientific">Catenaria anguillulae PL171</name>
    <dbReference type="NCBI Taxonomy" id="765915"/>
    <lineage>
        <taxon>Eukaryota</taxon>
        <taxon>Fungi</taxon>
        <taxon>Fungi incertae sedis</taxon>
        <taxon>Blastocladiomycota</taxon>
        <taxon>Blastocladiomycetes</taxon>
        <taxon>Blastocladiales</taxon>
        <taxon>Catenariaceae</taxon>
        <taxon>Catenaria</taxon>
    </lineage>
</organism>
<sequence length="58" mass="6250">MRDTGHWWTGSSAGAGVQSFTGWPSCELGGCADGLQGTMPHRPASTEEGRHEKLLEFM</sequence>
<proteinExistence type="predicted"/>
<protein>
    <submittedName>
        <fullName evidence="2">Uncharacterized protein</fullName>
    </submittedName>
</protein>
<dbReference type="Proteomes" id="UP000193411">
    <property type="component" value="Unassembled WGS sequence"/>
</dbReference>
<dbReference type="AlphaFoldDB" id="A0A1Y2HNI0"/>
<dbReference type="EMBL" id="MCFL01000018">
    <property type="protein sequence ID" value="ORZ36156.1"/>
    <property type="molecule type" value="Genomic_DNA"/>
</dbReference>
<evidence type="ECO:0000313" key="3">
    <source>
        <dbReference type="Proteomes" id="UP000193411"/>
    </source>
</evidence>
<feature type="region of interest" description="Disordered" evidence="1">
    <location>
        <begin position="37"/>
        <end position="58"/>
    </location>
</feature>